<dbReference type="SUPFAM" id="SSF141523">
    <property type="entry name" value="L,D-transpeptidase catalytic domain-like"/>
    <property type="match status" value="1"/>
</dbReference>
<dbReference type="GO" id="GO:0016740">
    <property type="term" value="F:transferase activity"/>
    <property type="evidence" value="ECO:0007669"/>
    <property type="project" value="UniProtKB-KW"/>
</dbReference>
<dbReference type="InterPro" id="IPR005490">
    <property type="entry name" value="LD_TPept_cat_dom"/>
</dbReference>
<evidence type="ECO:0000259" key="7">
    <source>
        <dbReference type="PROSITE" id="PS52029"/>
    </source>
</evidence>
<dbReference type="GO" id="GO:0071555">
    <property type="term" value="P:cell wall organization"/>
    <property type="evidence" value="ECO:0007669"/>
    <property type="project" value="UniProtKB-UniRule"/>
</dbReference>
<dbReference type="GO" id="GO:0071972">
    <property type="term" value="F:peptidoglycan L,D-transpeptidase activity"/>
    <property type="evidence" value="ECO:0007669"/>
    <property type="project" value="TreeGrafter"/>
</dbReference>
<evidence type="ECO:0000256" key="3">
    <source>
        <dbReference type="ARBA" id="ARBA00022960"/>
    </source>
</evidence>
<evidence type="ECO:0000256" key="2">
    <source>
        <dbReference type="ARBA" id="ARBA00022679"/>
    </source>
</evidence>
<dbReference type="Pfam" id="PF03734">
    <property type="entry name" value="YkuD"/>
    <property type="match status" value="1"/>
</dbReference>
<dbReference type="KEGG" id="gfe:Gferi_11505"/>
<evidence type="ECO:0000256" key="1">
    <source>
        <dbReference type="ARBA" id="ARBA00004752"/>
    </source>
</evidence>
<dbReference type="STRING" id="1424294.Gferi_11505"/>
<sequence>MGNRKKYHWVLFLIILILLMPQTGQGAVMKHAYEVKEHKDGYKQVIIRDLNRELLLKPGNTIFYANGEEYYTEEPFVMKEGVLDITEAQQRFIEENIANKKILKVHKGVAIDRVKYHKNVPVFTDLSMKKIIEQIPVNQEVRVLETVLDGYFKVMTPAFKIGYMDARFVKLQGDTLPAIHNNLDKVNKDKVFIVSQKEQKLFVYAKREDDEYDLEKEIIVSTGLPAEHTPNGYFLIKERRGKWFYNPKYQAGGHNYVEFKGSYLLHSVATDKNGKPKPDRVEKLGQQASMGCIGMSIPDSKYIYDHAKANMLLVIDHETKKIEDIFSHLKKSADDPSILVEVMPTIEETAEIEANDAIDL</sequence>
<dbReference type="PANTHER" id="PTHR30582:SF2">
    <property type="entry name" value="L,D-TRANSPEPTIDASE YCIB-RELATED"/>
    <property type="match status" value="1"/>
</dbReference>
<dbReference type="GO" id="GO:0008360">
    <property type="term" value="P:regulation of cell shape"/>
    <property type="evidence" value="ECO:0007669"/>
    <property type="project" value="UniProtKB-UniRule"/>
</dbReference>
<dbReference type="InterPro" id="IPR038063">
    <property type="entry name" value="Transpep_catalytic_dom"/>
</dbReference>
<accession>A0A1D8GGY7</accession>
<dbReference type="EMBL" id="CP017269">
    <property type="protein sequence ID" value="AOT70163.1"/>
    <property type="molecule type" value="Genomic_DNA"/>
</dbReference>
<evidence type="ECO:0000313" key="9">
    <source>
        <dbReference type="Proteomes" id="UP000095743"/>
    </source>
</evidence>
<evidence type="ECO:0000256" key="4">
    <source>
        <dbReference type="ARBA" id="ARBA00022984"/>
    </source>
</evidence>
<comment type="pathway">
    <text evidence="1 6">Cell wall biogenesis; peptidoglycan biosynthesis.</text>
</comment>
<evidence type="ECO:0000256" key="5">
    <source>
        <dbReference type="ARBA" id="ARBA00023316"/>
    </source>
</evidence>
<dbReference type="Gene3D" id="2.40.440.10">
    <property type="entry name" value="L,D-transpeptidase catalytic domain-like"/>
    <property type="match status" value="1"/>
</dbReference>
<keyword evidence="4 6" id="KW-0573">Peptidoglycan synthesis</keyword>
<dbReference type="CDD" id="cd16913">
    <property type="entry name" value="YkuD_like"/>
    <property type="match status" value="1"/>
</dbReference>
<dbReference type="GO" id="GO:0005576">
    <property type="term" value="C:extracellular region"/>
    <property type="evidence" value="ECO:0007669"/>
    <property type="project" value="TreeGrafter"/>
</dbReference>
<evidence type="ECO:0000313" key="8">
    <source>
        <dbReference type="EMBL" id="AOT70163.1"/>
    </source>
</evidence>
<dbReference type="Proteomes" id="UP000095743">
    <property type="component" value="Chromosome"/>
</dbReference>
<evidence type="ECO:0000256" key="6">
    <source>
        <dbReference type="PROSITE-ProRule" id="PRU01373"/>
    </source>
</evidence>
<protein>
    <recommendedName>
        <fullName evidence="7">L,D-TPase catalytic domain-containing protein</fullName>
    </recommendedName>
</protein>
<dbReference type="OrthoDB" id="177750at2"/>
<dbReference type="AlphaFoldDB" id="A0A1D8GGY7"/>
<proteinExistence type="predicted"/>
<dbReference type="GO" id="GO:0018104">
    <property type="term" value="P:peptidoglycan-protein cross-linking"/>
    <property type="evidence" value="ECO:0007669"/>
    <property type="project" value="TreeGrafter"/>
</dbReference>
<dbReference type="RefSeq" id="WP_069976595.1">
    <property type="nucleotide sequence ID" value="NZ_CP017269.1"/>
</dbReference>
<dbReference type="InterPro" id="IPR050979">
    <property type="entry name" value="LD-transpeptidase"/>
</dbReference>
<feature type="active site" description="Nucleophile" evidence="6">
    <location>
        <position position="292"/>
    </location>
</feature>
<keyword evidence="3 6" id="KW-0133">Cell shape</keyword>
<dbReference type="UniPathway" id="UPA00219"/>
<feature type="active site" description="Proton donor/acceptor" evidence="6">
    <location>
        <position position="266"/>
    </location>
</feature>
<keyword evidence="5 6" id="KW-0961">Cell wall biogenesis/degradation</keyword>
<keyword evidence="2" id="KW-0808">Transferase</keyword>
<name>A0A1D8GGY7_9FIRM</name>
<dbReference type="PANTHER" id="PTHR30582">
    <property type="entry name" value="L,D-TRANSPEPTIDASE"/>
    <property type="match status" value="1"/>
</dbReference>
<gene>
    <name evidence="8" type="ORF">Gferi_11505</name>
</gene>
<dbReference type="PROSITE" id="PS52029">
    <property type="entry name" value="LD_TPASE"/>
    <property type="match status" value="1"/>
</dbReference>
<reference evidence="8 9" key="1">
    <citation type="submission" date="2016-09" db="EMBL/GenBank/DDBJ databases">
        <title>Genomic analysis reveals versatility of anaerobic energy metabolism of Geosporobacter ferrireducens IRF9 of phylum Firmicutes.</title>
        <authorList>
            <person name="Kim S.-J."/>
        </authorList>
    </citation>
    <scope>NUCLEOTIDE SEQUENCE [LARGE SCALE GENOMIC DNA]</scope>
    <source>
        <strain evidence="8 9">IRF9</strain>
    </source>
</reference>
<keyword evidence="9" id="KW-1185">Reference proteome</keyword>
<organism evidence="8 9">
    <name type="scientific">Geosporobacter ferrireducens</name>
    <dbReference type="NCBI Taxonomy" id="1424294"/>
    <lineage>
        <taxon>Bacteria</taxon>
        <taxon>Bacillati</taxon>
        <taxon>Bacillota</taxon>
        <taxon>Clostridia</taxon>
        <taxon>Peptostreptococcales</taxon>
        <taxon>Thermotaleaceae</taxon>
        <taxon>Geosporobacter</taxon>
    </lineage>
</organism>
<feature type="domain" description="L,D-TPase catalytic" evidence="7">
    <location>
        <begin position="190"/>
        <end position="315"/>
    </location>
</feature>